<dbReference type="Pfam" id="PF04261">
    <property type="entry name" value="Dyp_perox_N"/>
    <property type="match status" value="1"/>
</dbReference>
<dbReference type="InterPro" id="IPR006311">
    <property type="entry name" value="TAT_signal"/>
</dbReference>
<dbReference type="InterPro" id="IPR048327">
    <property type="entry name" value="Dyp_perox_N"/>
</dbReference>
<keyword evidence="6" id="KW-0560">Oxidoreductase</keyword>
<gene>
    <name evidence="11" type="ORF">E4099_03625</name>
</gene>
<dbReference type="RefSeq" id="WP_135337439.1">
    <property type="nucleotide sequence ID" value="NZ_JBHLTX010000017.1"/>
</dbReference>
<dbReference type="EMBL" id="SRID01000017">
    <property type="protein sequence ID" value="TGB17383.1"/>
    <property type="molecule type" value="Genomic_DNA"/>
</dbReference>
<dbReference type="PANTHER" id="PTHR30521">
    <property type="entry name" value="DEFERROCHELATASE/PEROXIDASE"/>
    <property type="match status" value="1"/>
</dbReference>
<comment type="similarity">
    <text evidence="8">Belongs to the DyP-type peroxidase family.</text>
</comment>
<dbReference type="AlphaFoldDB" id="A0A4Z0HCG4"/>
<evidence type="ECO:0000256" key="6">
    <source>
        <dbReference type="ARBA" id="ARBA00023002"/>
    </source>
</evidence>
<keyword evidence="7" id="KW-0408">Iron</keyword>
<evidence type="ECO:0000313" key="12">
    <source>
        <dbReference type="Proteomes" id="UP000297948"/>
    </source>
</evidence>
<sequence length="425" mass="45153">MDNTPVHPAPSAPAAGGTTAVGRRRLLTGGALTLGGALAGAGIGAAAADGSGQAATAGEARRRETAYGTQKVPFHGRHQAGIATPAQAHAVFLGFELADRTDRAALGRMMRLLTDDAARLTQGEAALADTEAELAALPARLTVTFGFGPGLFEAAGLDDQRPASLAPLPRFPIDRLQDRWNGGDLLIQICADDPLSVAHAQRMLTKDARTFARLRWAQRGFRRGRGVQDEGATQHNLMGQLDGTANPAPGGDAFAKAVWTDAGPRWLRDGGTTLVLRRIRMELETWDAADTKAKEFTIGRRLGTGAPLTGTAETDPPDFDAKDALGFPVISEFAHIRRAHVGEERQHIFRRPYNYDDAPAADGRPDTGLLFASFQRDIGEQFLPIQRRLAASDLLNQWTTPIGSAVFAIPPGCAPGGWIGQTLLG</sequence>
<dbReference type="PANTHER" id="PTHR30521:SF4">
    <property type="entry name" value="DEFERROCHELATASE"/>
    <property type="match status" value="1"/>
</dbReference>
<feature type="domain" description="Dyp-type peroxidase C-terminal" evidence="10">
    <location>
        <begin position="234"/>
        <end position="413"/>
    </location>
</feature>
<keyword evidence="2 11" id="KW-0575">Peroxidase</keyword>
<accession>A0A4Z0HCG4</accession>
<keyword evidence="5" id="KW-0732">Signal</keyword>
<name>A0A4Z0HCG4_9ACTN</name>
<dbReference type="Pfam" id="PF20628">
    <property type="entry name" value="Dyp_perox_C"/>
    <property type="match status" value="1"/>
</dbReference>
<organism evidence="11 12">
    <name type="scientific">Streptomyces palmae</name>
    <dbReference type="NCBI Taxonomy" id="1701085"/>
    <lineage>
        <taxon>Bacteria</taxon>
        <taxon>Bacillati</taxon>
        <taxon>Actinomycetota</taxon>
        <taxon>Actinomycetes</taxon>
        <taxon>Kitasatosporales</taxon>
        <taxon>Streptomycetaceae</taxon>
        <taxon>Streptomyces</taxon>
    </lineage>
</organism>
<feature type="domain" description="Dyp-type peroxidase N-terminal" evidence="9">
    <location>
        <begin position="79"/>
        <end position="222"/>
    </location>
</feature>
<evidence type="ECO:0000313" key="11">
    <source>
        <dbReference type="EMBL" id="TGB17383.1"/>
    </source>
</evidence>
<protein>
    <submittedName>
        <fullName evidence="11">Dyp-type peroxidase</fullName>
    </submittedName>
</protein>
<evidence type="ECO:0000256" key="3">
    <source>
        <dbReference type="ARBA" id="ARBA00022617"/>
    </source>
</evidence>
<evidence type="ECO:0000256" key="4">
    <source>
        <dbReference type="ARBA" id="ARBA00022723"/>
    </source>
</evidence>
<dbReference type="GO" id="GO:0004601">
    <property type="term" value="F:peroxidase activity"/>
    <property type="evidence" value="ECO:0007669"/>
    <property type="project" value="UniProtKB-KW"/>
</dbReference>
<evidence type="ECO:0000259" key="9">
    <source>
        <dbReference type="Pfam" id="PF04261"/>
    </source>
</evidence>
<dbReference type="PROSITE" id="PS51404">
    <property type="entry name" value="DYP_PEROXIDASE"/>
    <property type="match status" value="1"/>
</dbReference>
<comment type="cofactor">
    <cofactor evidence="1">
        <name>heme b</name>
        <dbReference type="ChEBI" id="CHEBI:60344"/>
    </cofactor>
</comment>
<comment type="caution">
    <text evidence="11">The sequence shown here is derived from an EMBL/GenBank/DDBJ whole genome shotgun (WGS) entry which is preliminary data.</text>
</comment>
<dbReference type="GO" id="GO:0005829">
    <property type="term" value="C:cytosol"/>
    <property type="evidence" value="ECO:0007669"/>
    <property type="project" value="TreeGrafter"/>
</dbReference>
<dbReference type="GO" id="GO:0046872">
    <property type="term" value="F:metal ion binding"/>
    <property type="evidence" value="ECO:0007669"/>
    <property type="project" value="UniProtKB-KW"/>
</dbReference>
<dbReference type="Proteomes" id="UP000297948">
    <property type="component" value="Unassembled WGS sequence"/>
</dbReference>
<keyword evidence="12" id="KW-1185">Reference proteome</keyword>
<dbReference type="SUPFAM" id="SSF54909">
    <property type="entry name" value="Dimeric alpha+beta barrel"/>
    <property type="match status" value="1"/>
</dbReference>
<evidence type="ECO:0000256" key="1">
    <source>
        <dbReference type="ARBA" id="ARBA00001970"/>
    </source>
</evidence>
<evidence type="ECO:0000256" key="2">
    <source>
        <dbReference type="ARBA" id="ARBA00022559"/>
    </source>
</evidence>
<dbReference type="InterPro" id="IPR006314">
    <property type="entry name" value="Dyp_peroxidase"/>
</dbReference>
<dbReference type="PROSITE" id="PS51318">
    <property type="entry name" value="TAT"/>
    <property type="match status" value="1"/>
</dbReference>
<dbReference type="NCBIfam" id="TIGR01413">
    <property type="entry name" value="Dyp_perox_fam"/>
    <property type="match status" value="1"/>
</dbReference>
<evidence type="ECO:0000256" key="7">
    <source>
        <dbReference type="ARBA" id="ARBA00023004"/>
    </source>
</evidence>
<dbReference type="GO" id="GO:0020037">
    <property type="term" value="F:heme binding"/>
    <property type="evidence" value="ECO:0007669"/>
    <property type="project" value="InterPro"/>
</dbReference>
<proteinExistence type="inferred from homology"/>
<evidence type="ECO:0000256" key="8">
    <source>
        <dbReference type="ARBA" id="ARBA00025737"/>
    </source>
</evidence>
<keyword evidence="4" id="KW-0479">Metal-binding</keyword>
<dbReference type="OrthoDB" id="9781066at2"/>
<reference evidence="11 12" key="1">
    <citation type="submission" date="2019-03" db="EMBL/GenBank/DDBJ databases">
        <authorList>
            <person name="Gonzalez-Pimentel J.L."/>
        </authorList>
    </citation>
    <scope>NUCLEOTIDE SEQUENCE [LARGE SCALE GENOMIC DNA]</scope>
    <source>
        <strain evidence="11 12">JCM 31289</strain>
    </source>
</reference>
<evidence type="ECO:0000259" key="10">
    <source>
        <dbReference type="Pfam" id="PF20628"/>
    </source>
</evidence>
<dbReference type="InterPro" id="IPR048328">
    <property type="entry name" value="Dyp_perox_C"/>
</dbReference>
<dbReference type="InterPro" id="IPR011008">
    <property type="entry name" value="Dimeric_a/b-barrel"/>
</dbReference>
<keyword evidence="3" id="KW-0349">Heme</keyword>
<evidence type="ECO:0000256" key="5">
    <source>
        <dbReference type="ARBA" id="ARBA00022729"/>
    </source>
</evidence>